<dbReference type="GO" id="GO:0006508">
    <property type="term" value="P:proteolysis"/>
    <property type="evidence" value="ECO:0007669"/>
    <property type="project" value="UniProtKB-KW"/>
</dbReference>
<keyword evidence="9" id="KW-0482">Metalloprotease</keyword>
<proteinExistence type="inferred from homology"/>
<protein>
    <submittedName>
        <fullName evidence="10">Aminopeptidase</fullName>
    </submittedName>
</protein>
<dbReference type="PANTHER" id="PTHR34448:SF3">
    <property type="entry name" value="AMINOPEPTIDASE AMPS"/>
    <property type="match status" value="1"/>
</dbReference>
<evidence type="ECO:0000256" key="6">
    <source>
        <dbReference type="ARBA" id="ARBA00022670"/>
    </source>
</evidence>
<comment type="similarity">
    <text evidence="4">Belongs to the peptidase M29 family.</text>
</comment>
<gene>
    <name evidence="10" type="ORF">H8E29_10780</name>
</gene>
<evidence type="ECO:0000256" key="8">
    <source>
        <dbReference type="ARBA" id="ARBA00022801"/>
    </source>
</evidence>
<dbReference type="GO" id="GO:0004177">
    <property type="term" value="F:aminopeptidase activity"/>
    <property type="evidence" value="ECO:0007669"/>
    <property type="project" value="UniProtKB-KW"/>
</dbReference>
<dbReference type="Proteomes" id="UP000614469">
    <property type="component" value="Unassembled WGS sequence"/>
</dbReference>
<reference evidence="10 11" key="1">
    <citation type="submission" date="2020-08" db="EMBL/GenBank/DDBJ databases">
        <title>Bridging the membrane lipid divide: bacteria of the FCB group superphylum have the potential to synthesize archaeal ether lipids.</title>
        <authorList>
            <person name="Villanueva L."/>
            <person name="Von Meijenfeldt F.A.B."/>
            <person name="Westbye A.B."/>
            <person name="Yadav S."/>
            <person name="Hopmans E.C."/>
            <person name="Dutilh B.E."/>
            <person name="Sinninghe Damste J.S."/>
        </authorList>
    </citation>
    <scope>NUCLEOTIDE SEQUENCE [LARGE SCALE GENOMIC DNA]</scope>
    <source>
        <strain evidence="10">NIOZ-UU36</strain>
    </source>
</reference>
<dbReference type="PANTHER" id="PTHR34448">
    <property type="entry name" value="AMINOPEPTIDASE"/>
    <property type="match status" value="1"/>
</dbReference>
<dbReference type="InterPro" id="IPR052170">
    <property type="entry name" value="M29_Exopeptidase"/>
</dbReference>
<comment type="cofactor">
    <cofactor evidence="2">
        <name>Mg(2+)</name>
        <dbReference type="ChEBI" id="CHEBI:18420"/>
    </cofactor>
</comment>
<dbReference type="PRINTS" id="PR00919">
    <property type="entry name" value="THERMOPTASE"/>
</dbReference>
<comment type="cofactor">
    <cofactor evidence="3">
        <name>Zn(2+)</name>
        <dbReference type="ChEBI" id="CHEBI:29105"/>
    </cofactor>
</comment>
<dbReference type="InterPro" id="IPR035097">
    <property type="entry name" value="M29_N-terminal"/>
</dbReference>
<dbReference type="GO" id="GO:0046872">
    <property type="term" value="F:metal ion binding"/>
    <property type="evidence" value="ECO:0007669"/>
    <property type="project" value="UniProtKB-KW"/>
</dbReference>
<dbReference type="Gene3D" id="3.40.1830.10">
    <property type="entry name" value="Thermophilic metalloprotease (M29)"/>
    <property type="match status" value="1"/>
</dbReference>
<organism evidence="10 11">
    <name type="scientific">Candidatus Desulfolinea nitratireducens</name>
    <dbReference type="NCBI Taxonomy" id="2841698"/>
    <lineage>
        <taxon>Bacteria</taxon>
        <taxon>Bacillati</taxon>
        <taxon>Chloroflexota</taxon>
        <taxon>Anaerolineae</taxon>
        <taxon>Anaerolineales</taxon>
        <taxon>Anaerolineales incertae sedis</taxon>
        <taxon>Candidatus Desulfolinea</taxon>
    </lineage>
</organism>
<dbReference type="AlphaFoldDB" id="A0A8J6TFX1"/>
<evidence type="ECO:0000256" key="7">
    <source>
        <dbReference type="ARBA" id="ARBA00022723"/>
    </source>
</evidence>
<accession>A0A8J6TFX1</accession>
<keyword evidence="6" id="KW-0645">Protease</keyword>
<evidence type="ECO:0000256" key="3">
    <source>
        <dbReference type="ARBA" id="ARBA00001947"/>
    </source>
</evidence>
<evidence type="ECO:0000256" key="4">
    <source>
        <dbReference type="ARBA" id="ARBA00008236"/>
    </source>
</evidence>
<evidence type="ECO:0000313" key="10">
    <source>
        <dbReference type="EMBL" id="MBC8335743.1"/>
    </source>
</evidence>
<sequence>MPKENFENMLSRYAEMIVKVGLNLQSGQRLFIASEMNTAPLVRNVAAKAYQNGCPLVTVIWDDEELKKIRHEYAPRNSFHEYPDWVTRGILEVVQRGDAYLSITGTDPDLLEGYDPELIAKELKARASHFKPASKFITSGGVQWTVICPPTPKWAAKIFPEYPIIEAEENLWEVMFKLCRLNNDDPIGVWKSHLSGLKKRSKYMSDKQFVNLQFRGPGTDLMVGMPENHIWSGGGSKTNGGIDFTPNLPTEEIYSLPHKDKVEGTVRSTKPLNYFGNLIEDFSLTFSKGRVVDIKAKKGEETLRKMLESDKGAKQLGEVALVPHHSPISESGLIFYNTLYDENAACHLALGSAYKGNIQGGVEMSSEELAGAGVNESLIHVDFMIGSEEVAIHGVTKDGTKSPIMRDGDWAFEV</sequence>
<dbReference type="SUPFAM" id="SSF144052">
    <property type="entry name" value="Thermophilic metalloprotease-like"/>
    <property type="match status" value="1"/>
</dbReference>
<evidence type="ECO:0000313" key="11">
    <source>
        <dbReference type="Proteomes" id="UP000614469"/>
    </source>
</evidence>
<evidence type="ECO:0000256" key="1">
    <source>
        <dbReference type="ARBA" id="ARBA00001941"/>
    </source>
</evidence>
<comment type="cofactor">
    <cofactor evidence="1">
        <name>Co(2+)</name>
        <dbReference type="ChEBI" id="CHEBI:48828"/>
    </cofactor>
</comment>
<dbReference type="EMBL" id="JACNJN010000121">
    <property type="protein sequence ID" value="MBC8335743.1"/>
    <property type="molecule type" value="Genomic_DNA"/>
</dbReference>
<evidence type="ECO:0000256" key="9">
    <source>
        <dbReference type="ARBA" id="ARBA00023049"/>
    </source>
</evidence>
<comment type="caution">
    <text evidence="10">The sequence shown here is derived from an EMBL/GenBank/DDBJ whole genome shotgun (WGS) entry which is preliminary data.</text>
</comment>
<keyword evidence="7" id="KW-0479">Metal-binding</keyword>
<evidence type="ECO:0000256" key="5">
    <source>
        <dbReference type="ARBA" id="ARBA00022438"/>
    </source>
</evidence>
<evidence type="ECO:0000256" key="2">
    <source>
        <dbReference type="ARBA" id="ARBA00001946"/>
    </source>
</evidence>
<dbReference type="GO" id="GO:0008237">
    <property type="term" value="F:metallopeptidase activity"/>
    <property type="evidence" value="ECO:0007669"/>
    <property type="project" value="UniProtKB-KW"/>
</dbReference>
<dbReference type="Pfam" id="PF02073">
    <property type="entry name" value="Peptidase_M29"/>
    <property type="match status" value="1"/>
</dbReference>
<keyword evidence="8" id="KW-0378">Hydrolase</keyword>
<keyword evidence="5 10" id="KW-0031">Aminopeptidase</keyword>
<name>A0A8J6TFX1_9CHLR</name>
<dbReference type="InterPro" id="IPR000787">
    <property type="entry name" value="Peptidase_M29"/>
</dbReference>